<evidence type="ECO:0000256" key="6">
    <source>
        <dbReference type="ARBA" id="ARBA00023122"/>
    </source>
</evidence>
<dbReference type="GO" id="GO:0005886">
    <property type="term" value="C:plasma membrane"/>
    <property type="evidence" value="ECO:0007669"/>
    <property type="project" value="UniProtKB-SubCell"/>
</dbReference>
<dbReference type="RefSeq" id="WP_112304774.1">
    <property type="nucleotide sequence ID" value="NZ_QMDV01000001.1"/>
</dbReference>
<feature type="domain" description="CBS" evidence="11">
    <location>
        <begin position="216"/>
        <end position="276"/>
    </location>
</feature>
<sequence>MEILVIFILTLLNGFFALSEIALVSVKKSRIEQLASEGSKKAKTVLKLLNNPENFLSSVQVGITLIGIVAGAYGGAALSDDLTPYIASIEPLARYASQIAITIIIGLITYFTIVIGELIPKTIAMKNPESIALSVAPVIRIFTAVTFPLVKLLSGSTSLLLRIFGFKKDADGASLTEDELRHLIKVAGKEGVLEAEEERLHDNLFYLYDLRNRSLMTYRTEVEWLDVTWPQEKIREVITSSAHTRFPVCEGDIDKVIGVLSVKDYYQCPEGTPLKSILSKPIFLSEHMLVMSTLKVFQKKRKYMAFVVNEFGTVEGILTLHDIMEAIVGDLPDVDESMEPDVFEREDGSYLVNGAVIIRHLNQALNTNLIPDIPERYATLAGFILYELSNIPRIGTKLTIENFELEVIDLDGSRIDKVLLTRLPEPVLDEDEDSIF</sequence>
<dbReference type="InterPro" id="IPR002550">
    <property type="entry name" value="CNNM"/>
</dbReference>
<dbReference type="InterPro" id="IPR046342">
    <property type="entry name" value="CBS_dom_sf"/>
</dbReference>
<gene>
    <name evidence="13" type="ORF">DP923_02400</name>
</gene>
<feature type="domain" description="CNNM transmembrane" evidence="12">
    <location>
        <begin position="1"/>
        <end position="197"/>
    </location>
</feature>
<dbReference type="PANTHER" id="PTHR43099">
    <property type="entry name" value="UPF0053 PROTEIN YRKA"/>
    <property type="match status" value="1"/>
</dbReference>
<dbReference type="SUPFAM" id="SSF54631">
    <property type="entry name" value="CBS-domain pair"/>
    <property type="match status" value="1"/>
</dbReference>
<dbReference type="InterPro" id="IPR036318">
    <property type="entry name" value="FAD-bd_PCMH-like_sf"/>
</dbReference>
<reference evidence="13 14" key="1">
    <citation type="submission" date="2018-06" db="EMBL/GenBank/DDBJ databases">
        <authorList>
            <person name="Liu Z.-W."/>
        </authorList>
    </citation>
    <scope>NUCLEOTIDE SEQUENCE [LARGE SCALE GENOMIC DNA]</scope>
    <source>
        <strain evidence="13 14">2b14</strain>
    </source>
</reference>
<keyword evidence="2" id="KW-1003">Cell membrane</keyword>
<dbReference type="Proteomes" id="UP000251692">
    <property type="component" value="Unassembled WGS sequence"/>
</dbReference>
<dbReference type="PROSITE" id="PS51846">
    <property type="entry name" value="CNNM"/>
    <property type="match status" value="1"/>
</dbReference>
<dbReference type="CDD" id="cd04590">
    <property type="entry name" value="CBS_pair_CorC_HlyC_assoc"/>
    <property type="match status" value="1"/>
</dbReference>
<keyword evidence="3 9" id="KW-0812">Transmembrane</keyword>
<evidence type="ECO:0000256" key="7">
    <source>
        <dbReference type="ARBA" id="ARBA00023136"/>
    </source>
</evidence>
<dbReference type="Gene3D" id="3.30.465.10">
    <property type="match status" value="1"/>
</dbReference>
<protein>
    <submittedName>
        <fullName evidence="13">HlyC/CorC family transporter</fullName>
    </submittedName>
</protein>
<dbReference type="AlphaFoldDB" id="A0A364RJN8"/>
<feature type="transmembrane region" description="Helical" evidence="10">
    <location>
        <begin position="95"/>
        <end position="119"/>
    </location>
</feature>
<dbReference type="OrthoDB" id="9798188at2"/>
<evidence type="ECO:0000313" key="14">
    <source>
        <dbReference type="Proteomes" id="UP000251692"/>
    </source>
</evidence>
<evidence type="ECO:0000256" key="9">
    <source>
        <dbReference type="PROSITE-ProRule" id="PRU01193"/>
    </source>
</evidence>
<keyword evidence="4" id="KW-0677">Repeat</keyword>
<dbReference type="Pfam" id="PF00571">
    <property type="entry name" value="CBS"/>
    <property type="match status" value="1"/>
</dbReference>
<dbReference type="InterPro" id="IPR044751">
    <property type="entry name" value="Ion_transp-like_CBS"/>
</dbReference>
<evidence type="ECO:0000256" key="3">
    <source>
        <dbReference type="ARBA" id="ARBA00022692"/>
    </source>
</evidence>
<dbReference type="SMART" id="SM01091">
    <property type="entry name" value="CorC_HlyC"/>
    <property type="match status" value="1"/>
</dbReference>
<dbReference type="Gene3D" id="3.10.580.10">
    <property type="entry name" value="CBS-domain"/>
    <property type="match status" value="1"/>
</dbReference>
<dbReference type="EMBL" id="QMDV01000001">
    <property type="protein sequence ID" value="RAU84494.1"/>
    <property type="molecule type" value="Genomic_DNA"/>
</dbReference>
<evidence type="ECO:0000256" key="2">
    <source>
        <dbReference type="ARBA" id="ARBA00022475"/>
    </source>
</evidence>
<reference evidence="13 14" key="2">
    <citation type="submission" date="2018-07" db="EMBL/GenBank/DDBJ databases">
        <title>Pontibacter sp. 2b14 genomic sequence and assembly.</title>
        <authorList>
            <person name="Du Z.-J."/>
        </authorList>
    </citation>
    <scope>NUCLEOTIDE SEQUENCE [LARGE SCALE GENOMIC DNA]</scope>
    <source>
        <strain evidence="13 14">2b14</strain>
    </source>
</reference>
<dbReference type="GO" id="GO:0050660">
    <property type="term" value="F:flavin adenine dinucleotide binding"/>
    <property type="evidence" value="ECO:0007669"/>
    <property type="project" value="InterPro"/>
</dbReference>
<keyword evidence="14" id="KW-1185">Reference proteome</keyword>
<name>A0A364RJN8_9BACT</name>
<evidence type="ECO:0000256" key="1">
    <source>
        <dbReference type="ARBA" id="ARBA00004651"/>
    </source>
</evidence>
<evidence type="ECO:0000256" key="5">
    <source>
        <dbReference type="ARBA" id="ARBA00022989"/>
    </source>
</evidence>
<keyword evidence="7 9" id="KW-0472">Membrane</keyword>
<dbReference type="PROSITE" id="PS51371">
    <property type="entry name" value="CBS"/>
    <property type="match status" value="2"/>
</dbReference>
<keyword evidence="6 8" id="KW-0129">CBS domain</keyword>
<evidence type="ECO:0000259" key="12">
    <source>
        <dbReference type="PROSITE" id="PS51846"/>
    </source>
</evidence>
<proteinExistence type="predicted"/>
<evidence type="ECO:0000256" key="8">
    <source>
        <dbReference type="PROSITE-ProRule" id="PRU00703"/>
    </source>
</evidence>
<organism evidence="13 14">
    <name type="scientific">Pontibacter arcticus</name>
    <dbReference type="NCBI Taxonomy" id="2080288"/>
    <lineage>
        <taxon>Bacteria</taxon>
        <taxon>Pseudomonadati</taxon>
        <taxon>Bacteroidota</taxon>
        <taxon>Cytophagia</taxon>
        <taxon>Cytophagales</taxon>
        <taxon>Hymenobacteraceae</taxon>
        <taxon>Pontibacter</taxon>
    </lineage>
</organism>
<comment type="subcellular location">
    <subcellularLocation>
        <location evidence="1">Cell membrane</location>
        <topology evidence="1">Multi-pass membrane protein</topology>
    </subcellularLocation>
</comment>
<dbReference type="InterPro" id="IPR000644">
    <property type="entry name" value="CBS_dom"/>
</dbReference>
<comment type="caution">
    <text evidence="13">The sequence shown here is derived from an EMBL/GenBank/DDBJ whole genome shotgun (WGS) entry which is preliminary data.</text>
</comment>
<dbReference type="Pfam" id="PF03471">
    <property type="entry name" value="CorC_HlyC"/>
    <property type="match status" value="1"/>
</dbReference>
<feature type="transmembrane region" description="Helical" evidence="10">
    <location>
        <begin position="131"/>
        <end position="150"/>
    </location>
</feature>
<feature type="transmembrane region" description="Helical" evidence="10">
    <location>
        <begin position="6"/>
        <end position="26"/>
    </location>
</feature>
<evidence type="ECO:0000313" key="13">
    <source>
        <dbReference type="EMBL" id="RAU84494.1"/>
    </source>
</evidence>
<feature type="transmembrane region" description="Helical" evidence="10">
    <location>
        <begin position="55"/>
        <end position="75"/>
    </location>
</feature>
<dbReference type="Pfam" id="PF01595">
    <property type="entry name" value="CNNM"/>
    <property type="match status" value="1"/>
</dbReference>
<dbReference type="InterPro" id="IPR051676">
    <property type="entry name" value="UPF0053_domain"/>
</dbReference>
<accession>A0A364RJN8</accession>
<evidence type="ECO:0000256" key="4">
    <source>
        <dbReference type="ARBA" id="ARBA00022737"/>
    </source>
</evidence>
<dbReference type="InterPro" id="IPR005170">
    <property type="entry name" value="Transptr-assoc_dom"/>
</dbReference>
<dbReference type="SUPFAM" id="SSF56176">
    <property type="entry name" value="FAD-binding/transporter-associated domain-like"/>
    <property type="match status" value="1"/>
</dbReference>
<evidence type="ECO:0000259" key="11">
    <source>
        <dbReference type="PROSITE" id="PS51371"/>
    </source>
</evidence>
<feature type="domain" description="CBS" evidence="11">
    <location>
        <begin position="277"/>
        <end position="334"/>
    </location>
</feature>
<dbReference type="PANTHER" id="PTHR43099:SF2">
    <property type="entry name" value="UPF0053 PROTEIN YRKA"/>
    <property type="match status" value="1"/>
</dbReference>
<keyword evidence="5 9" id="KW-1133">Transmembrane helix</keyword>
<dbReference type="InterPro" id="IPR016169">
    <property type="entry name" value="FAD-bd_PCMH_sub2"/>
</dbReference>
<evidence type="ECO:0000256" key="10">
    <source>
        <dbReference type="SAM" id="Phobius"/>
    </source>
</evidence>